<dbReference type="PANTHER" id="PTHR43776:SF7">
    <property type="entry name" value="D,D-DIPEPTIDE TRANSPORT ATP-BINDING PROTEIN DDPF-RELATED"/>
    <property type="match status" value="1"/>
</dbReference>
<dbReference type="GO" id="GO:0005524">
    <property type="term" value="F:ATP binding"/>
    <property type="evidence" value="ECO:0007669"/>
    <property type="project" value="UniProtKB-KW"/>
</dbReference>
<protein>
    <submittedName>
        <fullName evidence="6">Glutathione import ATP-binding protein, GsiA-like</fullName>
    </submittedName>
</protein>
<dbReference type="InterPro" id="IPR013563">
    <property type="entry name" value="Oligopep_ABC_C"/>
</dbReference>
<reference evidence="6" key="1">
    <citation type="journal article" date="2021" name="Microb. Physiol.">
        <title>Proteogenomic Insights into the Physiology of Marine, Sulfate-Reducing, Filamentous Desulfonema limicola and Desulfonema magnum.</title>
        <authorList>
            <person name="Schnaars V."/>
            <person name="Wohlbrand L."/>
            <person name="Scheve S."/>
            <person name="Hinrichs C."/>
            <person name="Reinhardt R."/>
            <person name="Rabus R."/>
        </authorList>
    </citation>
    <scope>NUCLEOTIDE SEQUENCE</scope>
    <source>
        <strain evidence="6">5ac10</strain>
    </source>
</reference>
<evidence type="ECO:0000256" key="4">
    <source>
        <dbReference type="ARBA" id="ARBA00022840"/>
    </source>
</evidence>
<keyword evidence="2" id="KW-0813">Transport</keyword>
<dbReference type="GO" id="GO:0015833">
    <property type="term" value="P:peptide transport"/>
    <property type="evidence" value="ECO:0007669"/>
    <property type="project" value="InterPro"/>
</dbReference>
<evidence type="ECO:0000256" key="2">
    <source>
        <dbReference type="ARBA" id="ARBA00022448"/>
    </source>
</evidence>
<dbReference type="InterPro" id="IPR050319">
    <property type="entry name" value="ABC_transp_ATP-bind"/>
</dbReference>
<dbReference type="FunFam" id="3.40.50.300:FF:000016">
    <property type="entry name" value="Oligopeptide ABC transporter ATP-binding component"/>
    <property type="match status" value="2"/>
</dbReference>
<dbReference type="PROSITE" id="PS50893">
    <property type="entry name" value="ABC_TRANSPORTER_2"/>
    <property type="match status" value="2"/>
</dbReference>
<dbReference type="Gene3D" id="3.40.50.300">
    <property type="entry name" value="P-loop containing nucleotide triphosphate hydrolases"/>
    <property type="match status" value="2"/>
</dbReference>
<dbReference type="InterPro" id="IPR017871">
    <property type="entry name" value="ABC_transporter-like_CS"/>
</dbReference>
<dbReference type="InterPro" id="IPR003439">
    <property type="entry name" value="ABC_transporter-like_ATP-bd"/>
</dbReference>
<dbReference type="InterPro" id="IPR003593">
    <property type="entry name" value="AAA+_ATPase"/>
</dbReference>
<keyword evidence="4 6" id="KW-0067">ATP-binding</keyword>
<dbReference type="Proteomes" id="UP000663720">
    <property type="component" value="Chromosome"/>
</dbReference>
<dbReference type="InterPro" id="IPR027417">
    <property type="entry name" value="P-loop_NTPase"/>
</dbReference>
<evidence type="ECO:0000259" key="5">
    <source>
        <dbReference type="PROSITE" id="PS50893"/>
    </source>
</evidence>
<dbReference type="AlphaFoldDB" id="A0A975GHT0"/>
<feature type="domain" description="ABC transporter" evidence="5">
    <location>
        <begin position="8"/>
        <end position="260"/>
    </location>
</feature>
<dbReference type="PROSITE" id="PS00211">
    <property type="entry name" value="ABC_TRANSPORTER_1"/>
    <property type="match status" value="2"/>
</dbReference>
<keyword evidence="7" id="KW-1185">Reference proteome</keyword>
<dbReference type="NCBIfam" id="TIGR01727">
    <property type="entry name" value="oligo_HPY"/>
    <property type="match status" value="2"/>
</dbReference>
<dbReference type="NCBIfam" id="NF007739">
    <property type="entry name" value="PRK10419.1"/>
    <property type="match status" value="2"/>
</dbReference>
<dbReference type="Pfam" id="PF08352">
    <property type="entry name" value="oligo_HPY"/>
    <property type="match status" value="2"/>
</dbReference>
<accession>A0A975GHT0</accession>
<dbReference type="NCBIfam" id="NF008453">
    <property type="entry name" value="PRK11308.1"/>
    <property type="match status" value="2"/>
</dbReference>
<dbReference type="GO" id="GO:0055085">
    <property type="term" value="P:transmembrane transport"/>
    <property type="evidence" value="ECO:0007669"/>
    <property type="project" value="UniProtKB-ARBA"/>
</dbReference>
<dbReference type="CDD" id="cd03257">
    <property type="entry name" value="ABC_NikE_OppD_transporters"/>
    <property type="match status" value="2"/>
</dbReference>
<dbReference type="GO" id="GO:0016887">
    <property type="term" value="F:ATP hydrolysis activity"/>
    <property type="evidence" value="ECO:0007669"/>
    <property type="project" value="InterPro"/>
</dbReference>
<dbReference type="EMBL" id="CP061799">
    <property type="protein sequence ID" value="QTA81777.1"/>
    <property type="molecule type" value="Genomic_DNA"/>
</dbReference>
<dbReference type="KEGG" id="dli:dnl_41260"/>
<dbReference type="Pfam" id="PF00005">
    <property type="entry name" value="ABC_tran"/>
    <property type="match status" value="2"/>
</dbReference>
<organism evidence="6 7">
    <name type="scientific">Desulfonema limicola</name>
    <dbReference type="NCBI Taxonomy" id="45656"/>
    <lineage>
        <taxon>Bacteria</taxon>
        <taxon>Pseudomonadati</taxon>
        <taxon>Thermodesulfobacteriota</taxon>
        <taxon>Desulfobacteria</taxon>
        <taxon>Desulfobacterales</taxon>
        <taxon>Desulfococcaceae</taxon>
        <taxon>Desulfonema</taxon>
    </lineage>
</organism>
<dbReference type="SMART" id="SM00382">
    <property type="entry name" value="AAA"/>
    <property type="match status" value="2"/>
</dbReference>
<evidence type="ECO:0000256" key="1">
    <source>
        <dbReference type="ARBA" id="ARBA00005417"/>
    </source>
</evidence>
<name>A0A975GHT0_9BACT</name>
<evidence type="ECO:0000313" key="7">
    <source>
        <dbReference type="Proteomes" id="UP000663720"/>
    </source>
</evidence>
<feature type="domain" description="ABC transporter" evidence="5">
    <location>
        <begin position="376"/>
        <end position="615"/>
    </location>
</feature>
<evidence type="ECO:0000256" key="3">
    <source>
        <dbReference type="ARBA" id="ARBA00022741"/>
    </source>
</evidence>
<dbReference type="PANTHER" id="PTHR43776">
    <property type="entry name" value="TRANSPORT ATP-BINDING PROTEIN"/>
    <property type="match status" value="1"/>
</dbReference>
<gene>
    <name evidence="6" type="ORF">dnl_41260</name>
</gene>
<evidence type="ECO:0000313" key="6">
    <source>
        <dbReference type="EMBL" id="QTA81777.1"/>
    </source>
</evidence>
<comment type="similarity">
    <text evidence="1">Belongs to the ABC transporter superfamily.</text>
</comment>
<dbReference type="SUPFAM" id="SSF52540">
    <property type="entry name" value="P-loop containing nucleoside triphosphate hydrolases"/>
    <property type="match status" value="2"/>
</dbReference>
<sequence length="686" mass="75891">MSNQNNILQIKNLVTGFETETGIVRAVDDVSFSVPKGKTLGIVGESGCGKSVTALSIMRLLPRPAGNIKSGQIIFENTDITKITPGQMSKIRGNRISMIFQEPMTALNPVHRIGSQIGEVFQLHFPGMKNSDIRENSLEMLKKVGIPEPEQRLKEYPHQISGGMRQRVMIALALACKPDILIADEPTTALDVTTQAQILALIKELQQETGMSVIFITHDLGVIAEICDLVVVMYAGKIAETAAVERLFKNPAHPYTQGLLFSIPRLETPRKSILNIIKGMVPGLDELPQGCRFQNRCPHVQAVCNTLPPMKQMEKDHYSACFFTPEFKACNKYLSKNKEQADPETASRPQQIDTSSQALDNNKLLTVNCLKVYFPVRGGIFLRKTGNIHAVDNISFNIKQGGTLGLVGESGCGKTTVGRAIIRLYKPAEGQIIFQGKDIAALDKKELHAMRRNVQMIFQDPFESLNSRHTVGNILEEPFIIHKIGNPEERRAKVKNLLEKAGLSRSAADRYPHEFSGGQRQRIGIARAIALNPRLIICDEPVSALDVSIQSQILNLLLELQKDMGLTYLFISHDLTVVKHVSDHIAVMYLGKIVEYAEADTIYKNPLHPYTKALLSSIPVPEPNSKTQKQILTGDLPSPINPPSGCRFCTRCPVKMQICEKKEPLLSPDPKTSSQNHLAACHLVSN</sequence>
<dbReference type="RefSeq" id="WP_207687772.1">
    <property type="nucleotide sequence ID" value="NZ_CP061799.1"/>
</dbReference>
<proteinExistence type="inferred from homology"/>
<keyword evidence="3" id="KW-0547">Nucleotide-binding</keyword>